<proteinExistence type="predicted"/>
<dbReference type="Proteomes" id="UP000038055">
    <property type="component" value="Unassembled WGS sequence"/>
</dbReference>
<protein>
    <recommendedName>
        <fullName evidence="3">Lipoprotein</fullName>
    </recommendedName>
</protein>
<evidence type="ECO:0000313" key="2">
    <source>
        <dbReference type="Proteomes" id="UP000038055"/>
    </source>
</evidence>
<evidence type="ECO:0008006" key="3">
    <source>
        <dbReference type="Google" id="ProtNLM"/>
    </source>
</evidence>
<gene>
    <name evidence="1" type="ORF">CCYN2B_270004</name>
</gene>
<name>A0A0B7HAJ4_9FLAO</name>
<evidence type="ECO:0000313" key="1">
    <source>
        <dbReference type="EMBL" id="CEN35559.1"/>
    </source>
</evidence>
<keyword evidence="2" id="KW-1185">Reference proteome</keyword>
<dbReference type="PROSITE" id="PS51257">
    <property type="entry name" value="PROKAR_LIPOPROTEIN"/>
    <property type="match status" value="1"/>
</dbReference>
<dbReference type="AlphaFoldDB" id="A0A0B7HAJ4"/>
<accession>A0A0B7HAJ4</accession>
<dbReference type="EMBL" id="CDOD01000020">
    <property type="protein sequence ID" value="CEN35559.1"/>
    <property type="molecule type" value="Genomic_DNA"/>
</dbReference>
<reference evidence="2" key="1">
    <citation type="submission" date="2015-01" db="EMBL/GenBank/DDBJ databases">
        <authorList>
            <person name="MANFREDI Pablo"/>
        </authorList>
    </citation>
    <scope>NUCLEOTIDE SEQUENCE [LARGE SCALE GENOMIC DNA]</scope>
    <source>
        <strain evidence="2">Ccyn2B</strain>
    </source>
</reference>
<dbReference type="RefSeq" id="WP_231550840.1">
    <property type="nucleotide sequence ID" value="NZ_BOQH01000003.1"/>
</dbReference>
<organism evidence="1 2">
    <name type="scientific">Capnocytophaga cynodegmi</name>
    <dbReference type="NCBI Taxonomy" id="28189"/>
    <lineage>
        <taxon>Bacteria</taxon>
        <taxon>Pseudomonadati</taxon>
        <taxon>Bacteroidota</taxon>
        <taxon>Flavobacteriia</taxon>
        <taxon>Flavobacteriales</taxon>
        <taxon>Flavobacteriaceae</taxon>
        <taxon>Capnocytophaga</taxon>
    </lineage>
</organism>
<sequence length="58" mass="6439">MKKIYLLAIVIGMVASSCNLDRTPYDGLPEEQQLSSVQGFEVPMEGSEGMDFMKRQGI</sequence>